<dbReference type="Proteomes" id="UP000217005">
    <property type="component" value="Unassembled WGS sequence"/>
</dbReference>
<protein>
    <recommendedName>
        <fullName evidence="3">Sodium symporter small subunit domain-containing protein</fullName>
    </recommendedName>
</protein>
<dbReference type="Pfam" id="PF13937">
    <property type="entry name" value="DUF4212"/>
    <property type="match status" value="1"/>
</dbReference>
<evidence type="ECO:0000313" key="4">
    <source>
        <dbReference type="EMBL" id="OZI39098.1"/>
    </source>
</evidence>
<evidence type="ECO:0000256" key="1">
    <source>
        <dbReference type="SAM" id="MobiDB-lite"/>
    </source>
</evidence>
<keyword evidence="2" id="KW-0472">Membrane</keyword>
<keyword evidence="2" id="KW-0812">Transmembrane</keyword>
<reference evidence="4 5" key="1">
    <citation type="submission" date="2017-05" db="EMBL/GenBank/DDBJ databases">
        <title>Complete and WGS of Bordetella genogroups.</title>
        <authorList>
            <person name="Spilker T."/>
            <person name="LiPuma J."/>
        </authorList>
    </citation>
    <scope>NUCLEOTIDE SEQUENCE [LARGE SCALE GENOMIC DNA]</scope>
    <source>
        <strain evidence="4 5">AU17610</strain>
    </source>
</reference>
<feature type="region of interest" description="Disordered" evidence="1">
    <location>
        <begin position="85"/>
        <end position="104"/>
    </location>
</feature>
<feature type="transmembrane region" description="Helical" evidence="2">
    <location>
        <begin position="51"/>
        <end position="74"/>
    </location>
</feature>
<name>A0A261SNZ2_9BORD</name>
<feature type="domain" description="Sodium symporter small subunit" evidence="3">
    <location>
        <begin position="11"/>
        <end position="82"/>
    </location>
</feature>
<feature type="transmembrane region" description="Helical" evidence="2">
    <location>
        <begin position="20"/>
        <end position="39"/>
    </location>
</feature>
<accession>A0A261SNZ2</accession>
<organism evidence="4 5">
    <name type="scientific">Bordetella genomosp. 1</name>
    <dbReference type="NCBI Taxonomy" id="1395607"/>
    <lineage>
        <taxon>Bacteria</taxon>
        <taxon>Pseudomonadati</taxon>
        <taxon>Pseudomonadota</taxon>
        <taxon>Betaproteobacteria</taxon>
        <taxon>Burkholderiales</taxon>
        <taxon>Alcaligenaceae</taxon>
        <taxon>Bordetella</taxon>
    </lineage>
</organism>
<evidence type="ECO:0000256" key="2">
    <source>
        <dbReference type="SAM" id="Phobius"/>
    </source>
</evidence>
<gene>
    <name evidence="4" type="ORF">CEG14_06095</name>
</gene>
<evidence type="ECO:0000313" key="5">
    <source>
        <dbReference type="Proteomes" id="UP000217005"/>
    </source>
</evidence>
<keyword evidence="2" id="KW-1133">Transmembrane helix</keyword>
<dbReference type="NCBIfam" id="TIGR03647">
    <property type="entry name" value="Na_symport_sm"/>
    <property type="match status" value="1"/>
</dbReference>
<proteinExistence type="predicted"/>
<dbReference type="RefSeq" id="WP_094825473.1">
    <property type="nucleotide sequence ID" value="NZ_NEVL01000002.1"/>
</dbReference>
<sequence>MPEFRVSTEATPYWRRNVRLIALLLAVWALLTFVPAIFARALTFSLFGWPFGFWMAAYGAPLAYLLLVVLYAWLMQRADDRAQAEAEPPARADDGAARRGDGVH</sequence>
<comment type="caution">
    <text evidence="4">The sequence shown here is derived from an EMBL/GenBank/DDBJ whole genome shotgun (WGS) entry which is preliminary data.</text>
</comment>
<dbReference type="InterPro" id="IPR019886">
    <property type="entry name" value="Na_symporter_ssu"/>
</dbReference>
<dbReference type="EMBL" id="NEVL01000002">
    <property type="protein sequence ID" value="OZI39098.1"/>
    <property type="molecule type" value="Genomic_DNA"/>
</dbReference>
<dbReference type="AlphaFoldDB" id="A0A261SNZ2"/>
<evidence type="ECO:0000259" key="3">
    <source>
        <dbReference type="Pfam" id="PF13937"/>
    </source>
</evidence>